<dbReference type="InterPro" id="IPR025098">
    <property type="entry name" value="DUF4013"/>
</dbReference>
<feature type="transmembrane region" description="Helical" evidence="2">
    <location>
        <begin position="20"/>
        <end position="42"/>
    </location>
</feature>
<feature type="transmembrane region" description="Helical" evidence="2">
    <location>
        <begin position="49"/>
        <end position="71"/>
    </location>
</feature>
<evidence type="ECO:0008006" key="5">
    <source>
        <dbReference type="Google" id="ProtNLM"/>
    </source>
</evidence>
<keyword evidence="2" id="KW-1133">Transmembrane helix</keyword>
<evidence type="ECO:0000313" key="3">
    <source>
        <dbReference type="EMBL" id="GGL53267.1"/>
    </source>
</evidence>
<proteinExistence type="predicted"/>
<evidence type="ECO:0000313" key="4">
    <source>
        <dbReference type="Proteomes" id="UP000607197"/>
    </source>
</evidence>
<feature type="transmembrane region" description="Helical" evidence="2">
    <location>
        <begin position="123"/>
        <end position="146"/>
    </location>
</feature>
<feature type="transmembrane region" description="Helical" evidence="2">
    <location>
        <begin position="178"/>
        <end position="208"/>
    </location>
</feature>
<protein>
    <recommendedName>
        <fullName evidence="5">DUF4013 domain-containing protein</fullName>
    </recommendedName>
</protein>
<reference evidence="3" key="1">
    <citation type="journal article" date="2014" name="Int. J. Syst. Evol. Microbiol.">
        <title>Complete genome sequence of Corynebacterium casei LMG S-19264T (=DSM 44701T), isolated from a smear-ripened cheese.</title>
        <authorList>
            <consortium name="US DOE Joint Genome Institute (JGI-PGF)"/>
            <person name="Walter F."/>
            <person name="Albersmeier A."/>
            <person name="Kalinowski J."/>
            <person name="Ruckert C."/>
        </authorList>
    </citation>
    <scope>NUCLEOTIDE SEQUENCE</scope>
    <source>
        <strain evidence="3">JCM 19596</strain>
    </source>
</reference>
<feature type="transmembrane region" description="Helical" evidence="2">
    <location>
        <begin position="91"/>
        <end position="116"/>
    </location>
</feature>
<dbReference type="Proteomes" id="UP000607197">
    <property type="component" value="Unassembled WGS sequence"/>
</dbReference>
<feature type="region of interest" description="Disordered" evidence="1">
    <location>
        <begin position="238"/>
        <end position="347"/>
    </location>
</feature>
<keyword evidence="4" id="KW-1185">Reference proteome</keyword>
<dbReference type="EMBL" id="BMPG01000001">
    <property type="protein sequence ID" value="GGL53267.1"/>
    <property type="molecule type" value="Genomic_DNA"/>
</dbReference>
<organism evidence="3 4">
    <name type="scientific">Halocalculus aciditolerans</name>
    <dbReference type="NCBI Taxonomy" id="1383812"/>
    <lineage>
        <taxon>Archaea</taxon>
        <taxon>Methanobacteriati</taxon>
        <taxon>Methanobacteriota</taxon>
        <taxon>Stenosarchaea group</taxon>
        <taxon>Halobacteria</taxon>
        <taxon>Halobacteriales</taxon>
        <taxon>Halobacteriaceae</taxon>
        <taxon>Halocalculus</taxon>
    </lineage>
</organism>
<dbReference type="OrthoDB" id="271514at2157"/>
<dbReference type="RefSeq" id="WP_188976316.1">
    <property type="nucleotide sequence ID" value="NZ_BMPG01000001.1"/>
</dbReference>
<evidence type="ECO:0000256" key="1">
    <source>
        <dbReference type="SAM" id="MobiDB-lite"/>
    </source>
</evidence>
<keyword evidence="2" id="KW-0472">Membrane</keyword>
<feature type="compositionally biased region" description="Acidic residues" evidence="1">
    <location>
        <begin position="314"/>
        <end position="335"/>
    </location>
</feature>
<name>A0A830F9I4_9EURY</name>
<sequence>MFEDALNYPREGDDWLTKILIGGGLQWVAAFIVFVSVFLMFVGIGFLTIWFAVVPGIVLAGYTLDVARSVLDSDPEMPAFEDWQRLFVDGLKVFLVGIVYGLPLLVLGLVFLAVAVLGGRADVGALVIVVFFLVAFAYSLAVTYVFPVSLVNMAREDDVAAAFDFAVLSDVALDGDYAVGWLLAVVVKLLGGVVNSILGAVVVGFLLVPLVQFYTRVSGTYLLTRGFMDVRGIDFDPDTDHQTTLDEAAGSDAGLGEGEDDDSMPEAQTTVEPDSDVDDTVSSLKDVEQSRPPADAAGETSDEDASDAGAADNADADETDADSDADDADDDDDDSAGGGERRDDRSV</sequence>
<comment type="caution">
    <text evidence="3">The sequence shown here is derived from an EMBL/GenBank/DDBJ whole genome shotgun (WGS) entry which is preliminary data.</text>
</comment>
<dbReference type="AlphaFoldDB" id="A0A830F9I4"/>
<dbReference type="Pfam" id="PF13197">
    <property type="entry name" value="DUF4013"/>
    <property type="match status" value="1"/>
</dbReference>
<accession>A0A830F9I4</accession>
<reference evidence="3" key="2">
    <citation type="submission" date="2020-09" db="EMBL/GenBank/DDBJ databases">
        <authorList>
            <person name="Sun Q."/>
            <person name="Ohkuma M."/>
        </authorList>
    </citation>
    <scope>NUCLEOTIDE SEQUENCE</scope>
    <source>
        <strain evidence="3">JCM 19596</strain>
    </source>
</reference>
<evidence type="ECO:0000256" key="2">
    <source>
        <dbReference type="SAM" id="Phobius"/>
    </source>
</evidence>
<gene>
    <name evidence="3" type="ORF">GCM10009039_09340</name>
</gene>
<keyword evidence="2" id="KW-0812">Transmembrane</keyword>